<evidence type="ECO:0000256" key="9">
    <source>
        <dbReference type="ARBA" id="ARBA00023167"/>
    </source>
</evidence>
<organism evidence="16 17">
    <name type="scientific">Arcobacter arenosus</name>
    <dbReference type="NCBI Taxonomy" id="2576037"/>
    <lineage>
        <taxon>Bacteria</taxon>
        <taxon>Pseudomonadati</taxon>
        <taxon>Campylobacterota</taxon>
        <taxon>Epsilonproteobacteria</taxon>
        <taxon>Campylobacterales</taxon>
        <taxon>Arcobacteraceae</taxon>
        <taxon>Arcobacter</taxon>
    </lineage>
</organism>
<dbReference type="NCBIfam" id="NF003556">
    <property type="entry name" value="PRK05222.1"/>
    <property type="match status" value="1"/>
</dbReference>
<evidence type="ECO:0000259" key="14">
    <source>
        <dbReference type="Pfam" id="PF01717"/>
    </source>
</evidence>
<dbReference type="InterPro" id="IPR002629">
    <property type="entry name" value="Met_Synth_C/arc"/>
</dbReference>
<keyword evidence="10" id="KW-0677">Repeat</keyword>
<feature type="binding site" evidence="10">
    <location>
        <position position="645"/>
    </location>
    <ligand>
        <name>Zn(2+)</name>
        <dbReference type="ChEBI" id="CHEBI:29105"/>
        <note>catalytic</note>
    </ligand>
</feature>
<feature type="binding site" evidence="10">
    <location>
        <begin position="17"/>
        <end position="20"/>
    </location>
    <ligand>
        <name>5-methyltetrahydropteroyltri-L-glutamate</name>
        <dbReference type="ChEBI" id="CHEBI:58207"/>
    </ligand>
</feature>
<proteinExistence type="inferred from homology"/>
<evidence type="ECO:0000256" key="12">
    <source>
        <dbReference type="PIRSR" id="PIRSR000382-2"/>
    </source>
</evidence>
<comment type="similarity">
    <text evidence="3 10">Belongs to the vitamin-B12 independent methionine synthase family.</text>
</comment>
<keyword evidence="9 10" id="KW-0486">Methionine biosynthesis</keyword>
<dbReference type="CDD" id="cd03311">
    <property type="entry name" value="CIMS_C_terminal_like"/>
    <property type="match status" value="1"/>
</dbReference>
<comment type="caution">
    <text evidence="16">The sequence shown here is derived from an EMBL/GenBank/DDBJ whole genome shotgun (WGS) entry which is preliminary data.</text>
</comment>
<dbReference type="Proteomes" id="UP000308901">
    <property type="component" value="Unassembled WGS sequence"/>
</dbReference>
<dbReference type="GO" id="GO:0003871">
    <property type="term" value="F:5-methyltetrahydropteroyltriglutamate-homocysteine S-methyltransferase activity"/>
    <property type="evidence" value="ECO:0007669"/>
    <property type="project" value="UniProtKB-UniRule"/>
</dbReference>
<keyword evidence="5 10" id="KW-0028">Amino-acid biosynthesis</keyword>
<dbReference type="PIRSF" id="PIRSF000382">
    <property type="entry name" value="MeTrfase_B12_ind"/>
    <property type="match status" value="1"/>
</dbReference>
<dbReference type="SUPFAM" id="SSF51726">
    <property type="entry name" value="UROD/MetE-like"/>
    <property type="match status" value="2"/>
</dbReference>
<feature type="binding site" evidence="10">
    <location>
        <position position="609"/>
    </location>
    <ligand>
        <name>5-methyltetrahydropteroyltri-L-glutamate</name>
        <dbReference type="ChEBI" id="CHEBI:58207"/>
    </ligand>
</feature>
<feature type="domain" description="Cobalamin-independent methionine synthase MetE C-terminal/archaeal" evidence="14">
    <location>
        <begin position="430"/>
        <end position="752"/>
    </location>
</feature>
<feature type="binding site" evidence="10">
    <location>
        <position position="730"/>
    </location>
    <ligand>
        <name>Zn(2+)</name>
        <dbReference type="ChEBI" id="CHEBI:29105"/>
        <note>catalytic</note>
    </ligand>
</feature>
<dbReference type="PANTHER" id="PTHR30519">
    <property type="entry name" value="5-METHYLTETRAHYDROPTEROYLTRIGLUTAMATE--HOMOCYSTEINE METHYLTRANSFERASE"/>
    <property type="match status" value="1"/>
</dbReference>
<evidence type="ECO:0000313" key="16">
    <source>
        <dbReference type="EMBL" id="TLP41201.1"/>
    </source>
</evidence>
<dbReference type="UniPathway" id="UPA00051">
    <property type="reaction ID" value="UER00082"/>
</dbReference>
<dbReference type="EMBL" id="VANU01000001">
    <property type="protein sequence ID" value="TLP41201.1"/>
    <property type="molecule type" value="Genomic_DNA"/>
</dbReference>
<dbReference type="OrthoDB" id="244285at2"/>
<dbReference type="InterPro" id="IPR038071">
    <property type="entry name" value="UROD/MetE-like_sf"/>
</dbReference>
<gene>
    <name evidence="10 16" type="primary">metE</name>
    <name evidence="16" type="ORF">FDK22_04035</name>
</gene>
<feature type="binding site" evidence="11">
    <location>
        <position position="115"/>
    </location>
    <ligand>
        <name>5-methyltetrahydropteroyltri-L-glutamate</name>
        <dbReference type="ChEBI" id="CHEBI:58207"/>
    </ligand>
</feature>
<dbReference type="GO" id="GO:0032259">
    <property type="term" value="P:methylation"/>
    <property type="evidence" value="ECO:0007669"/>
    <property type="project" value="UniProtKB-KW"/>
</dbReference>
<dbReference type="InterPro" id="IPR006276">
    <property type="entry name" value="Cobalamin-indep_Met_synthase"/>
</dbReference>
<dbReference type="NCBIfam" id="TIGR01371">
    <property type="entry name" value="met_syn_B12ind"/>
    <property type="match status" value="1"/>
</dbReference>
<evidence type="ECO:0000256" key="7">
    <source>
        <dbReference type="ARBA" id="ARBA00022723"/>
    </source>
</evidence>
<feature type="domain" description="Cobalamin-independent methionine synthase MetE N-terminal" evidence="15">
    <location>
        <begin position="5"/>
        <end position="310"/>
    </location>
</feature>
<dbReference type="GO" id="GO:0009086">
    <property type="term" value="P:methionine biosynthetic process"/>
    <property type="evidence" value="ECO:0007669"/>
    <property type="project" value="UniProtKB-UniRule"/>
</dbReference>
<feature type="binding site" evidence="10 11">
    <location>
        <position position="603"/>
    </location>
    <ligand>
        <name>L-methionine</name>
        <dbReference type="ChEBI" id="CHEBI:57844"/>
    </ligand>
</feature>
<feature type="binding site" evidence="10 11">
    <location>
        <position position="565"/>
    </location>
    <ligand>
        <name>5-methyltetrahydropteroyltri-L-glutamate</name>
        <dbReference type="ChEBI" id="CHEBI:58207"/>
    </ligand>
</feature>
<evidence type="ECO:0000256" key="8">
    <source>
        <dbReference type="ARBA" id="ARBA00022833"/>
    </source>
</evidence>
<feature type="binding site" evidence="11">
    <location>
        <position position="20"/>
    </location>
    <ligand>
        <name>5-methyltetrahydropteroyltri-L-glutamate</name>
        <dbReference type="ChEBI" id="CHEBI:58207"/>
    </ligand>
</feature>
<evidence type="ECO:0000256" key="2">
    <source>
        <dbReference type="ARBA" id="ARBA00004681"/>
    </source>
</evidence>
<feature type="binding site" evidence="10 11">
    <location>
        <begin position="519"/>
        <end position="520"/>
    </location>
    <ligand>
        <name>5-methyltetrahydropteroyltri-L-glutamate</name>
        <dbReference type="ChEBI" id="CHEBI:58207"/>
    </ligand>
</feature>
<feature type="binding site" evidence="10">
    <location>
        <position position="110"/>
    </location>
    <ligand>
        <name>5-methyltetrahydropteroyltri-L-glutamate</name>
        <dbReference type="ChEBI" id="CHEBI:58207"/>
    </ligand>
</feature>
<dbReference type="EC" id="2.1.1.14" evidence="10"/>
<comment type="function">
    <text evidence="1 10">Catalyzes the transfer of a methyl group from 5-methyltetrahydrofolate to homocysteine resulting in methionine formation.</text>
</comment>
<comment type="catalytic activity">
    <reaction evidence="10">
        <text>5-methyltetrahydropteroyltri-L-glutamate + L-homocysteine = tetrahydropteroyltri-L-glutamate + L-methionine</text>
        <dbReference type="Rhea" id="RHEA:21196"/>
        <dbReference type="ChEBI" id="CHEBI:57844"/>
        <dbReference type="ChEBI" id="CHEBI:58140"/>
        <dbReference type="ChEBI" id="CHEBI:58199"/>
        <dbReference type="ChEBI" id="CHEBI:58207"/>
        <dbReference type="EC" id="2.1.1.14"/>
    </reaction>
</comment>
<keyword evidence="8 10" id="KW-0862">Zinc</keyword>
<feature type="binding site" evidence="12">
    <location>
        <position position="645"/>
    </location>
    <ligand>
        <name>Zn(2+)</name>
        <dbReference type="ChEBI" id="CHEBI:29105"/>
        <label>1</label>
        <note>catalytic</note>
    </ligand>
</feature>
<feature type="binding site" evidence="10 11">
    <location>
        <position position="603"/>
    </location>
    <ligand>
        <name>L-homocysteine</name>
        <dbReference type="ChEBI" id="CHEBI:58199"/>
    </ligand>
</feature>
<dbReference type="Pfam" id="PF01717">
    <property type="entry name" value="Meth_synt_2"/>
    <property type="match status" value="1"/>
</dbReference>
<name>A0A5R8Y5V5_9BACT</name>
<feature type="binding site" evidence="10 11">
    <location>
        <begin position="435"/>
        <end position="437"/>
    </location>
    <ligand>
        <name>L-methionine</name>
        <dbReference type="ChEBI" id="CHEBI:57844"/>
    </ligand>
</feature>
<comment type="cofactor">
    <cofactor evidence="12">
        <name>Zn(2+)</name>
        <dbReference type="ChEBI" id="CHEBI:29105"/>
    </cofactor>
    <text evidence="12">Binds 2 Zn(2+) ions per subunit.</text>
</comment>
<dbReference type="Pfam" id="PF08267">
    <property type="entry name" value="Meth_synt_1"/>
    <property type="match status" value="1"/>
</dbReference>
<evidence type="ECO:0000259" key="15">
    <source>
        <dbReference type="Pfam" id="PF08267"/>
    </source>
</evidence>
<dbReference type="GO" id="GO:0008270">
    <property type="term" value="F:zinc ion binding"/>
    <property type="evidence" value="ECO:0007669"/>
    <property type="project" value="InterPro"/>
</dbReference>
<evidence type="ECO:0000256" key="3">
    <source>
        <dbReference type="ARBA" id="ARBA00009553"/>
    </source>
</evidence>
<dbReference type="InterPro" id="IPR013215">
    <property type="entry name" value="Cbl-indep_Met_Synth_N"/>
</dbReference>
<feature type="active site" description="Proton donor" evidence="10 13">
    <location>
        <position position="698"/>
    </location>
</feature>
<accession>A0A5R8Y5V5</accession>
<evidence type="ECO:0000256" key="10">
    <source>
        <dbReference type="HAMAP-Rule" id="MF_00172"/>
    </source>
</evidence>
<feature type="binding site" evidence="10">
    <location>
        <position position="669"/>
    </location>
    <ligand>
        <name>Zn(2+)</name>
        <dbReference type="ChEBI" id="CHEBI:29105"/>
        <note>catalytic</note>
    </ligand>
</feature>
<feature type="binding site" evidence="10 11">
    <location>
        <begin position="435"/>
        <end position="437"/>
    </location>
    <ligand>
        <name>L-homocysteine</name>
        <dbReference type="ChEBI" id="CHEBI:58199"/>
    </ligand>
</feature>
<evidence type="ECO:0000256" key="5">
    <source>
        <dbReference type="ARBA" id="ARBA00022605"/>
    </source>
</evidence>
<feature type="binding site" evidence="12">
    <location>
        <position position="669"/>
    </location>
    <ligand>
        <name>Zn(2+)</name>
        <dbReference type="ChEBI" id="CHEBI:29105"/>
        <label>1</label>
        <note>catalytic</note>
    </ligand>
</feature>
<dbReference type="RefSeq" id="WP_138151605.1">
    <property type="nucleotide sequence ID" value="NZ_VANU01000001.1"/>
</dbReference>
<keyword evidence="6 10" id="KW-0808">Transferase</keyword>
<dbReference type="HAMAP" id="MF_00172">
    <property type="entry name" value="Meth_synth"/>
    <property type="match status" value="1"/>
</dbReference>
<keyword evidence="17" id="KW-1185">Reference proteome</keyword>
<feature type="binding site" evidence="10">
    <location>
        <position position="488"/>
    </location>
    <ligand>
        <name>L-homocysteine</name>
        <dbReference type="ChEBI" id="CHEBI:58199"/>
    </ligand>
</feature>
<sequence>MSVNSYVVGFPRIGEQRELKKVLESFWTKNCSFDKVKKVASKLKKRHWEYQKEAGIKYISSNDFSLYDNILDTCIMLNAIPKRFRSLKDEELYFSMARGNDSSVAMEMTKWFNTNYHYIVPELSLEDEYKLNATKIIDEYKEAKKLGIKTKINIIGPLTFLGLSKRVDNGDVFELHSKILPIYKELIQEISKLDDEIFIQIDEPIFVKDNDSNLLNLIKPTYDCLANIAQNIKIIVTTYFEHSNEATNILVNTPIWALGLDFLYGKENIKSLDAIANSDKKLIAGVVDGRNIWINDIQKTLLLLTEFSKRIKKENIIISTSCSLLHTPFTLKYEEKLDEEIKSWLSYAWEKLQELRVISKIFFEGVISLKNKDLIHYEKNIYANYSRRSSLRINDKKVQKRIKEFKNYSRQGEFEERIKLQKELLKYKNLATTTIGSFPQTPEIRNSRRDFKKAYISKEQYEKDMKEYIDYCIAFQEECGLEILVHGEPERNDMVEYFGEQLNGFAFSQNGWVQSYGSRCVKPPFIYGDVSREKPMTVDWITYAQSKTDKIIKGMLTGPVTILNWSFVRDDIQRSEVSKQIAVALSDEIDDLQKEGIKIIQVDEAAFKEGYPLRTKKIKDYESWAVRDFKISVSTAYKKTQIHTHMCYSQFNDIIKTIEEMDADVISIETARSGNELLKIFKEVGYKQEVGPGIYDIHSPRVPSVEEMKTQIKLLLEVLPKEQLWINPDCGLKTRKWPETKQSLINMVEAVKQIRKENG</sequence>
<feature type="binding site" evidence="10 11">
    <location>
        <position position="488"/>
    </location>
    <ligand>
        <name>L-methionine</name>
        <dbReference type="ChEBI" id="CHEBI:57844"/>
    </ligand>
</feature>
<reference evidence="16 17" key="1">
    <citation type="submission" date="2019-05" db="EMBL/GenBank/DDBJ databases">
        <title>Arcobacter sp. nov., isolated from sea sediment.</title>
        <authorList>
            <person name="Kim W."/>
        </authorList>
    </citation>
    <scope>NUCLEOTIDE SEQUENCE [LARGE SCALE GENOMIC DNA]</scope>
    <source>
        <strain evidence="16 17">CAU 1517</strain>
    </source>
</reference>
<evidence type="ECO:0000256" key="13">
    <source>
        <dbReference type="PIRSR" id="PIRSR000382-3"/>
    </source>
</evidence>
<evidence type="ECO:0000256" key="4">
    <source>
        <dbReference type="ARBA" id="ARBA00022603"/>
    </source>
</evidence>
<feature type="binding site" evidence="12">
    <location>
        <position position="647"/>
    </location>
    <ligand>
        <name>Zn(2+)</name>
        <dbReference type="ChEBI" id="CHEBI:29105"/>
        <label>1</label>
        <note>catalytic</note>
    </ligand>
</feature>
<evidence type="ECO:0000256" key="1">
    <source>
        <dbReference type="ARBA" id="ARBA00002777"/>
    </source>
</evidence>
<evidence type="ECO:0000256" key="6">
    <source>
        <dbReference type="ARBA" id="ARBA00022679"/>
    </source>
</evidence>
<keyword evidence="4 10" id="KW-0489">Methyltransferase</keyword>
<feature type="binding site" evidence="10">
    <location>
        <position position="647"/>
    </location>
    <ligand>
        <name>Zn(2+)</name>
        <dbReference type="ChEBI" id="CHEBI:29105"/>
        <note>catalytic</note>
    </ligand>
</feature>
<feature type="binding site" evidence="12">
    <location>
        <position position="730"/>
    </location>
    <ligand>
        <name>Zn(2+)</name>
        <dbReference type="ChEBI" id="CHEBI:29105"/>
        <label>1</label>
        <note>catalytic</note>
    </ligand>
</feature>
<keyword evidence="7 10" id="KW-0479">Metal-binding</keyword>
<dbReference type="AlphaFoldDB" id="A0A5R8Y5V5"/>
<evidence type="ECO:0000256" key="11">
    <source>
        <dbReference type="PIRSR" id="PIRSR000382-1"/>
    </source>
</evidence>
<evidence type="ECO:0000313" key="17">
    <source>
        <dbReference type="Proteomes" id="UP000308901"/>
    </source>
</evidence>
<dbReference type="CDD" id="cd03312">
    <property type="entry name" value="CIMS_N_terminal_like"/>
    <property type="match status" value="1"/>
</dbReference>
<comment type="pathway">
    <text evidence="2 10">Amino-acid biosynthesis; L-methionine biosynthesis via de novo pathway; L-methionine from L-homocysteine (MetE route): step 1/1.</text>
</comment>
<protein>
    <recommendedName>
        <fullName evidence="10">5-methyltetrahydropteroyltriglutamate--homocysteine methyltransferase</fullName>
        <ecNumber evidence="10">2.1.1.14</ecNumber>
    </recommendedName>
    <alternativeName>
        <fullName evidence="10">Cobalamin-independent methionine synthase</fullName>
    </alternativeName>
    <alternativeName>
        <fullName evidence="10">Methionine synthase, vitamin-B12 independent isozyme</fullName>
    </alternativeName>
</protein>
<dbReference type="Gene3D" id="3.20.20.210">
    <property type="match status" value="2"/>
</dbReference>
<comment type="cofactor">
    <cofactor evidence="10">
        <name>Zn(2+)</name>
        <dbReference type="ChEBI" id="CHEBI:29105"/>
    </cofactor>
    <text evidence="10">Binds 1 zinc ion per subunit.</text>
</comment>